<gene>
    <name evidence="2" type="ORF">PR048_019270</name>
</gene>
<organism evidence="2 3">
    <name type="scientific">Dryococelus australis</name>
    <dbReference type="NCBI Taxonomy" id="614101"/>
    <lineage>
        <taxon>Eukaryota</taxon>
        <taxon>Metazoa</taxon>
        <taxon>Ecdysozoa</taxon>
        <taxon>Arthropoda</taxon>
        <taxon>Hexapoda</taxon>
        <taxon>Insecta</taxon>
        <taxon>Pterygota</taxon>
        <taxon>Neoptera</taxon>
        <taxon>Polyneoptera</taxon>
        <taxon>Phasmatodea</taxon>
        <taxon>Verophasmatodea</taxon>
        <taxon>Anareolatae</taxon>
        <taxon>Phasmatidae</taxon>
        <taxon>Eurycanthinae</taxon>
        <taxon>Dryococelus</taxon>
    </lineage>
</organism>
<evidence type="ECO:0000313" key="2">
    <source>
        <dbReference type="EMBL" id="KAJ8878685.1"/>
    </source>
</evidence>
<feature type="region of interest" description="Disordered" evidence="1">
    <location>
        <begin position="15"/>
        <end position="48"/>
    </location>
</feature>
<evidence type="ECO:0000313" key="3">
    <source>
        <dbReference type="Proteomes" id="UP001159363"/>
    </source>
</evidence>
<name>A0ABQ9H308_9NEOP</name>
<reference evidence="2 3" key="1">
    <citation type="submission" date="2023-02" db="EMBL/GenBank/DDBJ databases">
        <title>LHISI_Scaffold_Assembly.</title>
        <authorList>
            <person name="Stuart O.P."/>
            <person name="Cleave R."/>
            <person name="Magrath M.J.L."/>
            <person name="Mikheyev A.S."/>
        </authorList>
    </citation>
    <scope>NUCLEOTIDE SEQUENCE [LARGE SCALE GENOMIC DNA]</scope>
    <source>
        <strain evidence="2">Daus_M_001</strain>
        <tissue evidence="2">Leg muscle</tissue>
    </source>
</reference>
<protein>
    <submittedName>
        <fullName evidence="2">Uncharacterized protein</fullName>
    </submittedName>
</protein>
<dbReference type="Proteomes" id="UP001159363">
    <property type="component" value="Chromosome 6"/>
</dbReference>
<feature type="compositionally biased region" description="Polar residues" evidence="1">
    <location>
        <begin position="26"/>
        <end position="48"/>
    </location>
</feature>
<keyword evidence="3" id="KW-1185">Reference proteome</keyword>
<evidence type="ECO:0000256" key="1">
    <source>
        <dbReference type="SAM" id="MobiDB-lite"/>
    </source>
</evidence>
<dbReference type="EMBL" id="JARBHB010000007">
    <property type="protein sequence ID" value="KAJ8878685.1"/>
    <property type="molecule type" value="Genomic_DNA"/>
</dbReference>
<sequence>MVNVIQLAKAHTTKKSRARTLDKSRMSMSLTASSDENSTQAISPSSHTGISGRERVYLMFGISLTSSSALATTIAQLRHEVQRAQDTVPLRDMQYFYCSTEMEIGCKEISTRALKSDHFTENSLYQAAGACKHAVTRGLKGRRRLGPPLSSASQTGNGVFIYGPWLSKAALPRRTMAPRVRASRANNATSFCCRSLCFRPPPEFKGVEERQIPEKTRRATASSGMIPTGGNSWSDSAGNRTHFVLLGGERTGRRHTTAHRKYNWHLRSIQETISFSSERSEMGVEVPLIRAYPLAVRASSTHCLIDYSSCCKVFPIRWVASRQVSYRALIRERRSVTLLSSGRHFSWRVQLEIAGINDLECPSADGVQRNEDGVTTKSMGRGGIVVRLLASHLVEPGSIPVGIAYGSLHVGIVLDDAAGGRVFSGISRFPRPCIPALLRAHLVSPSSAPKTSLRWGTCVFQQDGAPPHWHLAVRGYLNETLPQRWIGRGAAGDQALHHCPPPPKKPGSYPDQLFRPPLPANIDHLKTKNHRRLTNRNTGHADKSVERCRGGLVVRLLAPPPNEGFGQLLNSRYGDSR</sequence>
<comment type="caution">
    <text evidence="2">The sequence shown here is derived from an EMBL/GenBank/DDBJ whole genome shotgun (WGS) entry which is preliminary data.</text>
</comment>
<proteinExistence type="predicted"/>
<accession>A0ABQ9H308</accession>